<name>A0ACC3SQS7_LIPKO</name>
<reference evidence="2" key="1">
    <citation type="journal article" date="2024" name="Front. Bioeng. Biotechnol.">
        <title>Genome-scale model development and genomic sequencing of the oleaginous clade Lipomyces.</title>
        <authorList>
            <person name="Czajka J.J."/>
            <person name="Han Y."/>
            <person name="Kim J."/>
            <person name="Mondo S.J."/>
            <person name="Hofstad B.A."/>
            <person name="Robles A."/>
            <person name="Haridas S."/>
            <person name="Riley R."/>
            <person name="LaButti K."/>
            <person name="Pangilinan J."/>
            <person name="Andreopoulos W."/>
            <person name="Lipzen A."/>
            <person name="Yan J."/>
            <person name="Wang M."/>
            <person name="Ng V."/>
            <person name="Grigoriev I.V."/>
            <person name="Spatafora J.W."/>
            <person name="Magnuson J.K."/>
            <person name="Baker S.E."/>
            <person name="Pomraning K.R."/>
        </authorList>
    </citation>
    <scope>NUCLEOTIDE SEQUENCE [LARGE SCALE GENOMIC DNA]</scope>
    <source>
        <strain evidence="2">CBS 7786</strain>
    </source>
</reference>
<keyword evidence="2" id="KW-1185">Reference proteome</keyword>
<evidence type="ECO:0000313" key="2">
    <source>
        <dbReference type="Proteomes" id="UP001433508"/>
    </source>
</evidence>
<proteinExistence type="predicted"/>
<evidence type="ECO:0000313" key="1">
    <source>
        <dbReference type="EMBL" id="KAK9233967.1"/>
    </source>
</evidence>
<dbReference type="EMBL" id="MU971540">
    <property type="protein sequence ID" value="KAK9233967.1"/>
    <property type="molecule type" value="Genomic_DNA"/>
</dbReference>
<comment type="caution">
    <text evidence="1">The sequence shown here is derived from an EMBL/GenBank/DDBJ whole genome shotgun (WGS) entry which is preliminary data.</text>
</comment>
<gene>
    <name evidence="1" type="ORF">V1525DRAFT_102677</name>
</gene>
<organism evidence="1 2">
    <name type="scientific">Lipomyces kononenkoae</name>
    <name type="common">Yeast</name>
    <dbReference type="NCBI Taxonomy" id="34357"/>
    <lineage>
        <taxon>Eukaryota</taxon>
        <taxon>Fungi</taxon>
        <taxon>Dikarya</taxon>
        <taxon>Ascomycota</taxon>
        <taxon>Saccharomycotina</taxon>
        <taxon>Lipomycetes</taxon>
        <taxon>Lipomycetales</taxon>
        <taxon>Lipomycetaceae</taxon>
        <taxon>Lipomyces</taxon>
    </lineage>
</organism>
<protein>
    <submittedName>
        <fullName evidence="1">Uncharacterized protein</fullName>
    </submittedName>
</protein>
<sequence>MTPALFRQWQDDLSHMSGRMKQMRQGLYDELKQRKTAGSWENSLTDIGMFSFTGLSKSQVLQLKDKYHI</sequence>
<dbReference type="Proteomes" id="UP001433508">
    <property type="component" value="Unassembled WGS sequence"/>
</dbReference>
<accession>A0ACC3SQS7</accession>